<evidence type="ECO:0008006" key="4">
    <source>
        <dbReference type="Google" id="ProtNLM"/>
    </source>
</evidence>
<dbReference type="Pfam" id="PF09912">
    <property type="entry name" value="DUF2141"/>
    <property type="match status" value="1"/>
</dbReference>
<feature type="chain" id="PRO_5004108989" description="DUF2141 domain-containing protein" evidence="1">
    <location>
        <begin position="25"/>
        <end position="164"/>
    </location>
</feature>
<dbReference type="AlphaFoldDB" id="N1MVP5"/>
<evidence type="ECO:0000313" key="3">
    <source>
        <dbReference type="Proteomes" id="UP000013201"/>
    </source>
</evidence>
<dbReference type="OrthoDB" id="7189112at2"/>
<dbReference type="InterPro" id="IPR018673">
    <property type="entry name" value="DUF2141"/>
</dbReference>
<dbReference type="RefSeq" id="WP_006963432.1">
    <property type="nucleotide sequence ID" value="NZ_CAVK010000196.1"/>
</dbReference>
<accession>N1MVP5</accession>
<protein>
    <recommendedName>
        <fullName evidence="4">DUF2141 domain-containing protein</fullName>
    </recommendedName>
</protein>
<organism evidence="2 3">
    <name type="scientific">Sphingobium indicum BiD32</name>
    <dbReference type="NCBI Taxonomy" id="1301087"/>
    <lineage>
        <taxon>Bacteria</taxon>
        <taxon>Pseudomonadati</taxon>
        <taxon>Pseudomonadota</taxon>
        <taxon>Alphaproteobacteria</taxon>
        <taxon>Sphingomonadales</taxon>
        <taxon>Sphingomonadaceae</taxon>
        <taxon>Sphingobium</taxon>
    </lineage>
</organism>
<dbReference type="EMBL" id="CAVK010000196">
    <property type="protein sequence ID" value="CCW19388.1"/>
    <property type="molecule type" value="Genomic_DNA"/>
</dbReference>
<evidence type="ECO:0000256" key="1">
    <source>
        <dbReference type="SAM" id="SignalP"/>
    </source>
</evidence>
<reference evidence="2 3" key="1">
    <citation type="submission" date="2013-03" db="EMBL/GenBank/DDBJ databases">
        <authorList>
            <person name="Le V."/>
        </authorList>
    </citation>
    <scope>NUCLEOTIDE SEQUENCE [LARGE SCALE GENOMIC DNA]</scope>
    <source>
        <strain evidence="2 3">BiD32</strain>
    </source>
</reference>
<reference evidence="3" key="2">
    <citation type="submission" date="2013-04" db="EMBL/GenBank/DDBJ databases">
        <title>Bisphenol A degrading Sphingobium sp. strain BiD32.</title>
        <authorList>
            <person name="Nielsen J.L."/>
            <person name="Zhou N.A."/>
            <person name="Kjeldal H."/>
        </authorList>
    </citation>
    <scope>NUCLEOTIDE SEQUENCE [LARGE SCALE GENOMIC DNA]</scope>
    <source>
        <strain evidence="3">BiD32</strain>
    </source>
</reference>
<proteinExistence type="predicted"/>
<evidence type="ECO:0000313" key="2">
    <source>
        <dbReference type="EMBL" id="CCW19388.1"/>
    </source>
</evidence>
<sequence length="164" mass="17147">MVMVKVAVGLMSVAAMIAAVPAMAHGQEIANDLERCAGSGNGPAVLVDVRGFAAATGKIRVQSYPATKSAWLTKGEWLHRIDTPVRPANGAMRFCMPVPQAGKYGIAVRHDRNGNGKTDISSDGGGFSNNPSISIFNLGKPGVDKAAFYAGPGVTKITITLKYM</sequence>
<comment type="caution">
    <text evidence="2">The sequence shown here is derived from an EMBL/GenBank/DDBJ whole genome shotgun (WGS) entry which is preliminary data.</text>
</comment>
<name>N1MVP5_9SPHN</name>
<feature type="signal peptide" evidence="1">
    <location>
        <begin position="1"/>
        <end position="24"/>
    </location>
</feature>
<keyword evidence="3" id="KW-1185">Reference proteome</keyword>
<keyword evidence="1" id="KW-0732">Signal</keyword>
<dbReference type="Proteomes" id="UP000013201">
    <property type="component" value="Unassembled WGS sequence"/>
</dbReference>
<gene>
    <name evidence="2" type="ORF">EBBID32_37540</name>
</gene>